<dbReference type="PROSITE" id="PS52016">
    <property type="entry name" value="TONB_DEPENDENT_REC_3"/>
    <property type="match status" value="1"/>
</dbReference>
<dbReference type="InterPro" id="IPR039426">
    <property type="entry name" value="TonB-dep_rcpt-like"/>
</dbReference>
<dbReference type="Pfam" id="PF13715">
    <property type="entry name" value="CarbopepD_reg_2"/>
    <property type="match status" value="1"/>
</dbReference>
<sequence>MKSLNRYTQRSAKRLFLAALLTGACATGWAADGKTVHGRVVDSDGQPIAGAYVNVSEEFKKVLTDEGGFFTIKNIAPDDELFVTFLGYDNVRVKPEFDNDKFTITMQPTDEYSELQPVAFNSKPKKLVTEAISTVSGEELEKHPVTVLQNAFTATLNGVETYEAQSEPGWSETAMYIRGVRTMNENARSPLVIVDNVERDLSFLDAYPIESITVLKDAAATAIYGMRGANGVILVTTKRGEAGKLKIDFTQEVGFQTIAGIPESQNSYNYALTMNQARYLDGLSPMYSDYDLEQYRRVCNGETLEGMDKYHYFNTNWHDVMLRDMAPQYRTNLQLSGGTDRARYYVSFSYLRQEGMFDEKWTNYTGDYNNQETLNRYNLRVNVDLNVNKFLTVGLDLGGRIDNITQPGIDVWNLFTWGAGENLPIYPVYCPNGEFFMPTSSDSKNGAAQIAGRGMEQNRRRNLYTTANVTGDIGALFPEVKGLQGLKANAIISFDAYDTFQKVQQADINTYYYDFENSNVQSVDDYTYQRVRTYKALPNASTNARQYSYNINTRFGLSYNHLFGGKHLVDAQAFFRYYQNSVRGANSSFRYLSWNAQAMYAYDNRYILSASVSHMGSDNFDPSNRWDTFPGVSLGWVISEESLFDKYRENGSLSLLKLRLSYGEAGQAMTAAIADDGSYANRYPFQSTYAEGSGYNFGTSQSYIEGAYENIAGNPNNIWEKSRMYNLGLDFDFWKSKLYGSVDIFKEYRSQILVDRSTVPTLMGITAAQDSYGKAETHGVEIRLGHKNSWGPLKYHFEWNMTWNTNKITEMDELEPTYAYQAKTGKRIGQYFMFLLDQWASDPNLIPTSHQDAIDHPEKYPYSSFGNYKLGNAVFKDVNGDRIINTYDQVASGYGNGKIPEMLHSFNFGFEIGGFDARCIITAYLNRTVECRENMDYGFGWGGTSTHEVTKTWGYYTDDPTDPRNVNAKYPRLSTTFSDIDRNYPANTSNIWLQNGNFWSLRNIEVGYSLPKKLLAKIYMTKCRFYFSAYNICTWSHFDNGFDPENPTNYIWAYPKTRSFSFGVNIGF</sequence>
<organism evidence="4 5">
    <name type="scientific">Candidatus Prevotella avicola</name>
    <dbReference type="NCBI Taxonomy" id="2838738"/>
    <lineage>
        <taxon>Bacteria</taxon>
        <taxon>Pseudomonadati</taxon>
        <taxon>Bacteroidota</taxon>
        <taxon>Bacteroidia</taxon>
        <taxon>Bacteroidales</taxon>
        <taxon>Prevotellaceae</taxon>
        <taxon>Prevotella</taxon>
    </lineage>
</organism>
<dbReference type="SUPFAM" id="SSF56935">
    <property type="entry name" value="Porins"/>
    <property type="match status" value="1"/>
</dbReference>
<dbReference type="PROSITE" id="PS51257">
    <property type="entry name" value="PROKAR_LIPOPROTEIN"/>
    <property type="match status" value="1"/>
</dbReference>
<keyword evidence="1" id="KW-0472">Membrane</keyword>
<dbReference type="EMBL" id="DXBE01000022">
    <property type="protein sequence ID" value="HIZ68756.1"/>
    <property type="molecule type" value="Genomic_DNA"/>
</dbReference>
<evidence type="ECO:0000313" key="5">
    <source>
        <dbReference type="Proteomes" id="UP000824055"/>
    </source>
</evidence>
<name>A0A9D2FY23_9BACT</name>
<dbReference type="AlphaFoldDB" id="A0A9D2FY23"/>
<evidence type="ECO:0000256" key="1">
    <source>
        <dbReference type="PROSITE-ProRule" id="PRU01360"/>
    </source>
</evidence>
<feature type="domain" description="TonB-dependent receptor plug" evidence="3">
    <location>
        <begin position="126"/>
        <end position="232"/>
    </location>
</feature>
<comment type="similarity">
    <text evidence="1">Belongs to the TonB-dependent receptor family.</text>
</comment>
<dbReference type="InterPro" id="IPR023996">
    <property type="entry name" value="TonB-dep_OMP_SusC/RagA"/>
</dbReference>
<keyword evidence="2" id="KW-0732">Signal</keyword>
<dbReference type="Gene3D" id="2.60.40.1120">
    <property type="entry name" value="Carboxypeptidase-like, regulatory domain"/>
    <property type="match status" value="1"/>
</dbReference>
<reference evidence="4" key="2">
    <citation type="submission" date="2021-04" db="EMBL/GenBank/DDBJ databases">
        <authorList>
            <person name="Gilroy R."/>
        </authorList>
    </citation>
    <scope>NUCLEOTIDE SEQUENCE</scope>
    <source>
        <strain evidence="4">ChiHecec3B27-8219</strain>
    </source>
</reference>
<protein>
    <submittedName>
        <fullName evidence="4">TonB-dependent receptor</fullName>
    </submittedName>
</protein>
<dbReference type="Proteomes" id="UP000824055">
    <property type="component" value="Unassembled WGS sequence"/>
</dbReference>
<dbReference type="SUPFAM" id="SSF49464">
    <property type="entry name" value="Carboxypeptidase regulatory domain-like"/>
    <property type="match status" value="1"/>
</dbReference>
<keyword evidence="1" id="KW-0812">Transmembrane</keyword>
<dbReference type="Gene3D" id="2.170.130.10">
    <property type="entry name" value="TonB-dependent receptor, plug domain"/>
    <property type="match status" value="1"/>
</dbReference>
<feature type="chain" id="PRO_5039445402" evidence="2">
    <location>
        <begin position="31"/>
        <end position="1068"/>
    </location>
</feature>
<dbReference type="InterPro" id="IPR023997">
    <property type="entry name" value="TonB-dep_OMP_SusC/RagA_CS"/>
</dbReference>
<dbReference type="NCBIfam" id="TIGR04056">
    <property type="entry name" value="OMP_RagA_SusC"/>
    <property type="match status" value="1"/>
</dbReference>
<accession>A0A9D2FY23</accession>
<proteinExistence type="inferred from homology"/>
<dbReference type="GO" id="GO:0009279">
    <property type="term" value="C:cell outer membrane"/>
    <property type="evidence" value="ECO:0007669"/>
    <property type="project" value="UniProtKB-SubCell"/>
</dbReference>
<keyword evidence="1" id="KW-0813">Transport</keyword>
<evidence type="ECO:0000256" key="2">
    <source>
        <dbReference type="SAM" id="SignalP"/>
    </source>
</evidence>
<gene>
    <name evidence="4" type="ORF">H9966_02570</name>
</gene>
<keyword evidence="4" id="KW-0675">Receptor</keyword>
<dbReference type="InterPro" id="IPR012910">
    <property type="entry name" value="Plug_dom"/>
</dbReference>
<dbReference type="NCBIfam" id="TIGR04057">
    <property type="entry name" value="SusC_RagA_signa"/>
    <property type="match status" value="1"/>
</dbReference>
<reference evidence="4" key="1">
    <citation type="journal article" date="2021" name="PeerJ">
        <title>Extensive microbial diversity within the chicken gut microbiome revealed by metagenomics and culture.</title>
        <authorList>
            <person name="Gilroy R."/>
            <person name="Ravi A."/>
            <person name="Getino M."/>
            <person name="Pursley I."/>
            <person name="Horton D.L."/>
            <person name="Alikhan N.F."/>
            <person name="Baker D."/>
            <person name="Gharbi K."/>
            <person name="Hall N."/>
            <person name="Watson M."/>
            <person name="Adriaenssens E.M."/>
            <person name="Foster-Nyarko E."/>
            <person name="Jarju S."/>
            <person name="Secka A."/>
            <person name="Antonio M."/>
            <person name="Oren A."/>
            <person name="Chaudhuri R.R."/>
            <person name="La Ragione R."/>
            <person name="Hildebrand F."/>
            <person name="Pallen M.J."/>
        </authorList>
    </citation>
    <scope>NUCLEOTIDE SEQUENCE</scope>
    <source>
        <strain evidence="4">ChiHecec3B27-8219</strain>
    </source>
</reference>
<comment type="caution">
    <text evidence="4">The sequence shown here is derived from an EMBL/GenBank/DDBJ whole genome shotgun (WGS) entry which is preliminary data.</text>
</comment>
<keyword evidence="1" id="KW-1134">Transmembrane beta strand</keyword>
<dbReference type="InterPro" id="IPR008969">
    <property type="entry name" value="CarboxyPept-like_regulatory"/>
</dbReference>
<comment type="subcellular location">
    <subcellularLocation>
        <location evidence="1">Cell outer membrane</location>
        <topology evidence="1">Multi-pass membrane protein</topology>
    </subcellularLocation>
</comment>
<evidence type="ECO:0000313" key="4">
    <source>
        <dbReference type="EMBL" id="HIZ68756.1"/>
    </source>
</evidence>
<dbReference type="Pfam" id="PF07715">
    <property type="entry name" value="Plug"/>
    <property type="match status" value="1"/>
</dbReference>
<keyword evidence="1" id="KW-0998">Cell outer membrane</keyword>
<evidence type="ECO:0000259" key="3">
    <source>
        <dbReference type="Pfam" id="PF07715"/>
    </source>
</evidence>
<dbReference type="InterPro" id="IPR037066">
    <property type="entry name" value="Plug_dom_sf"/>
</dbReference>
<feature type="signal peptide" evidence="2">
    <location>
        <begin position="1"/>
        <end position="30"/>
    </location>
</feature>